<dbReference type="AlphaFoldDB" id="A0A5E4FCH7"/>
<dbReference type="InterPro" id="IPR025452">
    <property type="entry name" value="DUF4218"/>
</dbReference>
<dbReference type="Pfam" id="PF13960">
    <property type="entry name" value="DUF4218"/>
    <property type="match status" value="1"/>
</dbReference>
<evidence type="ECO:0000313" key="2">
    <source>
        <dbReference type="EMBL" id="VVA25626.1"/>
    </source>
</evidence>
<dbReference type="EMBL" id="CABIKO010000096">
    <property type="protein sequence ID" value="VVA25626.1"/>
    <property type="molecule type" value="Genomic_DNA"/>
</dbReference>
<organism evidence="2 3">
    <name type="scientific">Prunus dulcis</name>
    <name type="common">Almond</name>
    <name type="synonym">Amygdalus dulcis</name>
    <dbReference type="NCBI Taxonomy" id="3755"/>
    <lineage>
        <taxon>Eukaryota</taxon>
        <taxon>Viridiplantae</taxon>
        <taxon>Streptophyta</taxon>
        <taxon>Embryophyta</taxon>
        <taxon>Tracheophyta</taxon>
        <taxon>Spermatophyta</taxon>
        <taxon>Magnoliopsida</taxon>
        <taxon>eudicotyledons</taxon>
        <taxon>Gunneridae</taxon>
        <taxon>Pentapetalae</taxon>
        <taxon>rosids</taxon>
        <taxon>fabids</taxon>
        <taxon>Rosales</taxon>
        <taxon>Rosaceae</taxon>
        <taxon>Amygdaloideae</taxon>
        <taxon>Amygdaleae</taxon>
        <taxon>Prunus</taxon>
    </lineage>
</organism>
<sequence length="649" mass="74062">MDPRYEDQVWVFHGEHLPDPDYMEDVEEQQLCEPTVNEIHNVLYDVFESDSPANDRHVDTKGQTTNVRAEYAEKFYDILNDANTHLYPGSTTMKKLEFLVKLYQAKCLSSSIDKGMDIMLKLVKSILLDGETLTYQKIDACPNDCMLYLKESILDDSCKHCGQSRYRKQDVKETGDTRKVPAKVLRYLPLAPRLQRLYLSRQFRPFNGKQEQRPALVPLSGIDGKSKDTIKARADLKLLNIKPKLHPVRKGSKTYLPPAAFNLSNAEKTTICEVLASIKVPDGFSSNITRCVRVKERNVIGLKSHDCHVMLHEFLPKPFVVCLTIMVMIERFLRTLKKYVRNKNHPEGSITLVYIAKDTISFCSMYLEGVESRRNRPNRNADHGARNVPDGFSVFLNSGHHIGRKGLLVHMDEASGSVSQDMSYPIVLKCNHLKEGISLLGGQIEEEGHCGRLIENQRKISQVKNMQVHEAGSVREDLCALASCPSHWCKKYKKYVINGYWFRVKKFDKKNKTQNSGVFVTSEVTSYASTHDTNPNDGRVDYYGVLTDIIELDYHNDLKIVLFDYDWPNTNGRKDWHIARKTKPRDLFDMSNTGHIDHCEPQNLDDALIENEEIEVRTDVLGITVNKLLPLQVPAYSEGGTDEESNSDD</sequence>
<protein>
    <submittedName>
        <fullName evidence="2">PREDICTED: LOC109726394 isoform</fullName>
    </submittedName>
</protein>
<proteinExistence type="predicted"/>
<reference evidence="3" key="1">
    <citation type="journal article" date="2020" name="Plant J.">
        <title>Transposons played a major role in the diversification between the closely related almond and peach genomes: results from the almond genome sequence.</title>
        <authorList>
            <person name="Alioto T."/>
            <person name="Alexiou K.G."/>
            <person name="Bardil A."/>
            <person name="Barteri F."/>
            <person name="Castanera R."/>
            <person name="Cruz F."/>
            <person name="Dhingra A."/>
            <person name="Duval H."/>
            <person name="Fernandez I Marti A."/>
            <person name="Frias L."/>
            <person name="Galan B."/>
            <person name="Garcia J.L."/>
            <person name="Howad W."/>
            <person name="Gomez-Garrido J."/>
            <person name="Gut M."/>
            <person name="Julca I."/>
            <person name="Morata J."/>
            <person name="Puigdomenech P."/>
            <person name="Ribeca P."/>
            <person name="Rubio Cabetas M.J."/>
            <person name="Vlasova A."/>
            <person name="Wirthensohn M."/>
            <person name="Garcia-Mas J."/>
            <person name="Gabaldon T."/>
            <person name="Casacuberta J.M."/>
            <person name="Arus P."/>
        </authorList>
    </citation>
    <scope>NUCLEOTIDE SEQUENCE [LARGE SCALE GENOMIC DNA]</scope>
    <source>
        <strain evidence="3">cv. Texas</strain>
    </source>
</reference>
<evidence type="ECO:0000313" key="3">
    <source>
        <dbReference type="Proteomes" id="UP000327085"/>
    </source>
</evidence>
<dbReference type="Proteomes" id="UP000327085">
    <property type="component" value="Chromosome 4"/>
</dbReference>
<accession>A0A5E4FCH7</accession>
<name>A0A5E4FCH7_PRUDU</name>
<dbReference type="PANTHER" id="PTHR48451:SF1">
    <property type="entry name" value="DUF4218 DOMAIN-CONTAINING PROTEIN"/>
    <property type="match status" value="1"/>
</dbReference>
<dbReference type="Gramene" id="VVA25626">
    <property type="protein sequence ID" value="VVA25626"/>
    <property type="gene ID" value="Prudul26B008595"/>
</dbReference>
<gene>
    <name evidence="2" type="ORF">ALMOND_2B008595</name>
</gene>
<dbReference type="PANTHER" id="PTHR48451">
    <property type="entry name" value="DUF4218 DOMAIN-CONTAINING PROTEIN"/>
    <property type="match status" value="1"/>
</dbReference>
<evidence type="ECO:0000259" key="1">
    <source>
        <dbReference type="Pfam" id="PF13960"/>
    </source>
</evidence>
<dbReference type="InParanoid" id="A0A5E4FCH7"/>
<feature type="domain" description="DUF4218" evidence="1">
    <location>
        <begin position="321"/>
        <end position="380"/>
    </location>
</feature>